<dbReference type="EMBL" id="KN823324">
    <property type="protein sequence ID" value="KIO17992.1"/>
    <property type="molecule type" value="Genomic_DNA"/>
</dbReference>
<dbReference type="OrthoDB" id="543373at2759"/>
<keyword evidence="2" id="KW-0378">Hydrolase</keyword>
<dbReference type="Gene3D" id="1.25.10.10">
    <property type="entry name" value="Leucine-rich Repeat Variant"/>
    <property type="match status" value="1"/>
</dbReference>
<feature type="domain" description="IPO4/5-like TPR repeats" evidence="1">
    <location>
        <begin position="4"/>
        <end position="124"/>
    </location>
</feature>
<reference evidence="2 3" key="1">
    <citation type="submission" date="2014-04" db="EMBL/GenBank/DDBJ databases">
        <authorList>
            <consortium name="DOE Joint Genome Institute"/>
            <person name="Kuo A."/>
            <person name="Girlanda M."/>
            <person name="Perotto S."/>
            <person name="Kohler A."/>
            <person name="Nagy L.G."/>
            <person name="Floudas D."/>
            <person name="Copeland A."/>
            <person name="Barry K.W."/>
            <person name="Cichocki N."/>
            <person name="Veneault-Fourrey C."/>
            <person name="LaButti K."/>
            <person name="Lindquist E.A."/>
            <person name="Lipzen A."/>
            <person name="Lundell T."/>
            <person name="Morin E."/>
            <person name="Murat C."/>
            <person name="Sun H."/>
            <person name="Tunlid A."/>
            <person name="Henrissat B."/>
            <person name="Grigoriev I.V."/>
            <person name="Hibbett D.S."/>
            <person name="Martin F."/>
            <person name="Nordberg H.P."/>
            <person name="Cantor M.N."/>
            <person name="Hua S.X."/>
        </authorList>
    </citation>
    <scope>NUCLEOTIDE SEQUENCE [LARGE SCALE GENOMIC DNA]</scope>
    <source>
        <strain evidence="2 3">MUT 4182</strain>
    </source>
</reference>
<name>A0A0C3L948_9AGAM</name>
<gene>
    <name evidence="2" type="ORF">M407DRAFT_226679</name>
</gene>
<organism evidence="2 3">
    <name type="scientific">Tulasnella calospora MUT 4182</name>
    <dbReference type="NCBI Taxonomy" id="1051891"/>
    <lineage>
        <taxon>Eukaryota</taxon>
        <taxon>Fungi</taxon>
        <taxon>Dikarya</taxon>
        <taxon>Basidiomycota</taxon>
        <taxon>Agaricomycotina</taxon>
        <taxon>Agaricomycetes</taxon>
        <taxon>Cantharellales</taxon>
        <taxon>Tulasnellaceae</taxon>
        <taxon>Tulasnella</taxon>
    </lineage>
</organism>
<dbReference type="HOGENOM" id="CLU_891959_0_0_1"/>
<dbReference type="InterPro" id="IPR011989">
    <property type="entry name" value="ARM-like"/>
</dbReference>
<dbReference type="InterPro" id="IPR016024">
    <property type="entry name" value="ARM-type_fold"/>
</dbReference>
<keyword evidence="3" id="KW-1185">Reference proteome</keyword>
<dbReference type="SUPFAM" id="SSF48371">
    <property type="entry name" value="ARM repeat"/>
    <property type="match status" value="1"/>
</dbReference>
<dbReference type="AlphaFoldDB" id="A0A0C3L948"/>
<dbReference type="GO" id="GO:0016787">
    <property type="term" value="F:hydrolase activity"/>
    <property type="evidence" value="ECO:0007669"/>
    <property type="project" value="UniProtKB-KW"/>
</dbReference>
<sequence>MQAFAAQYTTSQDPVHRGVTSQILAYVPRLILDQSVNVIVGVLERGLAGETIPIQLSVLKVSSAFLATTDKDGKERGARLIAPMLNTLPPLPKDSQEASLRALIPLASTGPQLFRPHLSSLISFLPTLITRTPSHDTSSLAVHAADLEEDPTRYAALELLISITENDSKAVQACSEWTPTLVQSRLEGLAKIHHDVDGDWLDRDPTVEGDEDGYPTAFGKSVVAPREIRTRGWKRRWTEPPVHPLPNTRCCLGLREHFRLLSYLLGSYGRAFPAERLNVELLPSDNTGWEWSVRQGKNTAGRLAPSFPIRSS</sequence>
<dbReference type="Proteomes" id="UP000054248">
    <property type="component" value="Unassembled WGS sequence"/>
</dbReference>
<dbReference type="GO" id="GO:0005634">
    <property type="term" value="C:nucleus"/>
    <property type="evidence" value="ECO:0007669"/>
    <property type="project" value="UniProtKB-SubCell"/>
</dbReference>
<protein>
    <submittedName>
        <fullName evidence="2">Glycoside hydrolase family 61 protein</fullName>
    </submittedName>
</protein>
<reference evidence="3" key="2">
    <citation type="submission" date="2015-01" db="EMBL/GenBank/DDBJ databases">
        <title>Evolutionary Origins and Diversification of the Mycorrhizal Mutualists.</title>
        <authorList>
            <consortium name="DOE Joint Genome Institute"/>
            <consortium name="Mycorrhizal Genomics Consortium"/>
            <person name="Kohler A."/>
            <person name="Kuo A."/>
            <person name="Nagy L.G."/>
            <person name="Floudas D."/>
            <person name="Copeland A."/>
            <person name="Barry K.W."/>
            <person name="Cichocki N."/>
            <person name="Veneault-Fourrey C."/>
            <person name="LaButti K."/>
            <person name="Lindquist E.A."/>
            <person name="Lipzen A."/>
            <person name="Lundell T."/>
            <person name="Morin E."/>
            <person name="Murat C."/>
            <person name="Riley R."/>
            <person name="Ohm R."/>
            <person name="Sun H."/>
            <person name="Tunlid A."/>
            <person name="Henrissat B."/>
            <person name="Grigoriev I.V."/>
            <person name="Hibbett D.S."/>
            <person name="Martin F."/>
        </authorList>
    </citation>
    <scope>NUCLEOTIDE SEQUENCE [LARGE SCALE GENOMIC DNA]</scope>
    <source>
        <strain evidence="3">MUT 4182</strain>
    </source>
</reference>
<dbReference type="STRING" id="1051891.A0A0C3L948"/>
<dbReference type="InterPro" id="IPR041653">
    <property type="entry name" value="Importin_rep_4"/>
</dbReference>
<dbReference type="Pfam" id="PF25780">
    <property type="entry name" value="TPR_IPO5"/>
    <property type="match status" value="1"/>
</dbReference>
<evidence type="ECO:0000259" key="1">
    <source>
        <dbReference type="Pfam" id="PF25780"/>
    </source>
</evidence>
<proteinExistence type="predicted"/>
<dbReference type="Pfam" id="PF18808">
    <property type="entry name" value="Importin_rep_4"/>
    <property type="match status" value="1"/>
</dbReference>
<accession>A0A0C3L948</accession>
<evidence type="ECO:0000313" key="3">
    <source>
        <dbReference type="Proteomes" id="UP000054248"/>
    </source>
</evidence>
<dbReference type="InterPro" id="IPR057672">
    <property type="entry name" value="TPR_IPO4/5"/>
</dbReference>
<evidence type="ECO:0000313" key="2">
    <source>
        <dbReference type="EMBL" id="KIO17992.1"/>
    </source>
</evidence>